<gene>
    <name evidence="1" type="ORF">PSON_ATCC_30995.1.T0490199</name>
</gene>
<protein>
    <submittedName>
        <fullName evidence="1">Uncharacterized protein</fullName>
    </submittedName>
</protein>
<name>A0A8S1N984_9CILI</name>
<organism evidence="1 2">
    <name type="scientific">Paramecium sonneborni</name>
    <dbReference type="NCBI Taxonomy" id="65129"/>
    <lineage>
        <taxon>Eukaryota</taxon>
        <taxon>Sar</taxon>
        <taxon>Alveolata</taxon>
        <taxon>Ciliophora</taxon>
        <taxon>Intramacronucleata</taxon>
        <taxon>Oligohymenophorea</taxon>
        <taxon>Peniculida</taxon>
        <taxon>Parameciidae</taxon>
        <taxon>Paramecium</taxon>
    </lineage>
</organism>
<accession>A0A8S1N984</accession>
<evidence type="ECO:0000313" key="1">
    <source>
        <dbReference type="EMBL" id="CAD8086113.1"/>
    </source>
</evidence>
<proteinExistence type="predicted"/>
<keyword evidence="2" id="KW-1185">Reference proteome</keyword>
<sequence length="35" mass="4384">MEIFMKENLKIIKWMELEYLNRKIKNMKENGKIVK</sequence>
<comment type="caution">
    <text evidence="1">The sequence shown here is derived from an EMBL/GenBank/DDBJ whole genome shotgun (WGS) entry which is preliminary data.</text>
</comment>
<dbReference type="Proteomes" id="UP000692954">
    <property type="component" value="Unassembled WGS sequence"/>
</dbReference>
<reference evidence="1" key="1">
    <citation type="submission" date="2021-01" db="EMBL/GenBank/DDBJ databases">
        <authorList>
            <consortium name="Genoscope - CEA"/>
            <person name="William W."/>
        </authorList>
    </citation>
    <scope>NUCLEOTIDE SEQUENCE</scope>
</reference>
<dbReference type="EMBL" id="CAJJDN010000049">
    <property type="protein sequence ID" value="CAD8086113.1"/>
    <property type="molecule type" value="Genomic_DNA"/>
</dbReference>
<evidence type="ECO:0000313" key="2">
    <source>
        <dbReference type="Proteomes" id="UP000692954"/>
    </source>
</evidence>
<dbReference type="AlphaFoldDB" id="A0A8S1N984"/>